<keyword evidence="4" id="KW-1185">Reference proteome</keyword>
<sequence length="388" mass="43192">MSTLDDLPDELVLEVIRSLRSVGAIGSLAATSWRYNRLTMDDSLWRDLYLEHFGASASAERFHGKGKTWRWLYRARLPACLTAPTSVGTAVGHGYVYSGDWAVGIMHGVGLASRLTAKSLTRLDWFSGLDPETAAFPRWCSVPPSAPVRADYDMYEGELKGGRPDGYGIMTYMDGTRYEGEWKGGRRHGRGTFIDGYGDSTPTRVECEWRDDRCEGDATVIRDNYTWTGDVAQDSFHGMVTLVYPDGRVWGKWKGTRFKGLIFHSDDDGPHCSGMCKKGYAHGPGVLHQSDGRRYEASWWRGTLDDDGIISYPDGSCWRGVWLCGDRRGESVVAHGHTPANGESDCGCMACLDTDGYCDGDERPDDWHLLCTIEVFDKIEATQGRTTE</sequence>
<dbReference type="SMART" id="SM00698">
    <property type="entry name" value="MORN"/>
    <property type="match status" value="3"/>
</dbReference>
<reference evidence="3 4" key="1">
    <citation type="journal article" date="2013" name="Science">
        <title>Pandoraviruses: amoeba viruses with genomes up to 2.5 Mb reaching that of parasitic eukaryotes.</title>
        <authorList>
            <person name="Philippe N."/>
            <person name="Legendre M."/>
            <person name="Doutre G."/>
            <person name="Coute Y."/>
            <person name="Poirot O."/>
            <person name="Lescot M."/>
            <person name="Arslan D."/>
            <person name="Seltzer V."/>
            <person name="Bertaux L."/>
            <person name="Bruley C."/>
            <person name="Garin J."/>
            <person name="Claverie J.M."/>
            <person name="Abergel C."/>
        </authorList>
    </citation>
    <scope>NUCLEOTIDE SEQUENCE [LARGE SCALE GENOMIC DNA]</scope>
</reference>
<keyword evidence="1" id="KW-0677">Repeat</keyword>
<dbReference type="SUPFAM" id="SSF82185">
    <property type="entry name" value="Histone H3 K4-specific methyltransferase SET7/9 N-terminal domain"/>
    <property type="match status" value="2"/>
</dbReference>
<dbReference type="Gene3D" id="1.20.1280.50">
    <property type="match status" value="1"/>
</dbReference>
<dbReference type="Pfam" id="PF02493">
    <property type="entry name" value="MORN"/>
    <property type="match status" value="4"/>
</dbReference>
<gene>
    <name evidence="3" type="ORF">psal_cds_563</name>
</gene>
<dbReference type="PROSITE" id="PS50181">
    <property type="entry name" value="FBOX"/>
    <property type="match status" value="1"/>
</dbReference>
<dbReference type="EMBL" id="KC977571">
    <property type="protein sequence ID" value="AGO84411.1"/>
    <property type="molecule type" value="Genomic_DNA"/>
</dbReference>
<proteinExistence type="predicted"/>
<dbReference type="PANTHER" id="PTHR23084">
    <property type="entry name" value="PHOSPHATIDYLINOSITOL-4-PHOSPHATE 5-KINASE RELATED"/>
    <property type="match status" value="1"/>
</dbReference>
<dbReference type="Gene3D" id="2.20.110.10">
    <property type="entry name" value="Histone H3 K4-specific methyltransferase SET7/9 N-terminal domain"/>
    <property type="match status" value="1"/>
</dbReference>
<dbReference type="InterPro" id="IPR003409">
    <property type="entry name" value="MORN"/>
</dbReference>
<evidence type="ECO:0000313" key="3">
    <source>
        <dbReference type="EMBL" id="AGO84411.1"/>
    </source>
</evidence>
<evidence type="ECO:0000313" key="4">
    <source>
        <dbReference type="Proteomes" id="UP000204584"/>
    </source>
</evidence>
<name>S4VY74_9VIRU</name>
<evidence type="ECO:0000259" key="2">
    <source>
        <dbReference type="PROSITE" id="PS50181"/>
    </source>
</evidence>
<dbReference type="RefSeq" id="YP_008437482.1">
    <property type="nucleotide sequence ID" value="NC_022098.1"/>
</dbReference>
<feature type="domain" description="F-box" evidence="2">
    <location>
        <begin position="1"/>
        <end position="48"/>
    </location>
</feature>
<dbReference type="Proteomes" id="UP000204584">
    <property type="component" value="Segment"/>
</dbReference>
<accession>S4VY74</accession>
<dbReference type="PANTHER" id="PTHR23084:SF263">
    <property type="entry name" value="MORN REPEAT-CONTAINING PROTEIN 1"/>
    <property type="match status" value="1"/>
</dbReference>
<evidence type="ECO:0000256" key="1">
    <source>
        <dbReference type="ARBA" id="ARBA00022737"/>
    </source>
</evidence>
<protein>
    <submittedName>
        <fullName evidence="3">Morn repeat domain containing protein</fullName>
    </submittedName>
</protein>
<dbReference type="GeneID" id="16606198"/>
<dbReference type="KEGG" id="vg:16606198"/>
<organism evidence="3 4">
    <name type="scientific">Pandoravirus salinus</name>
    <dbReference type="NCBI Taxonomy" id="1349410"/>
    <lineage>
        <taxon>Viruses</taxon>
        <taxon>Pandoravirus</taxon>
    </lineage>
</organism>
<dbReference type="InterPro" id="IPR001810">
    <property type="entry name" value="F-box_dom"/>
</dbReference>
<dbReference type="Pfam" id="PF12937">
    <property type="entry name" value="F-box-like"/>
    <property type="match status" value="1"/>
</dbReference>
<dbReference type="SUPFAM" id="SSF81383">
    <property type="entry name" value="F-box domain"/>
    <property type="match status" value="1"/>
</dbReference>
<dbReference type="InterPro" id="IPR036047">
    <property type="entry name" value="F-box-like_dom_sf"/>
</dbReference>